<organism evidence="8 9">
    <name type="scientific">Thecamonas trahens ATCC 50062</name>
    <dbReference type="NCBI Taxonomy" id="461836"/>
    <lineage>
        <taxon>Eukaryota</taxon>
        <taxon>Apusozoa</taxon>
        <taxon>Apusomonadida</taxon>
        <taxon>Apusomonadidae</taxon>
        <taxon>Thecamonas</taxon>
    </lineage>
</organism>
<evidence type="ECO:0000256" key="4">
    <source>
        <dbReference type="ARBA" id="ARBA00023163"/>
    </source>
</evidence>
<dbReference type="GO" id="GO:0000977">
    <property type="term" value="F:RNA polymerase II transcription regulatory region sequence-specific DNA binding"/>
    <property type="evidence" value="ECO:0007669"/>
    <property type="project" value="TreeGrafter"/>
</dbReference>
<evidence type="ECO:0000256" key="2">
    <source>
        <dbReference type="ARBA" id="ARBA00023015"/>
    </source>
</evidence>
<feature type="compositionally biased region" description="Basic and acidic residues" evidence="6">
    <location>
        <begin position="303"/>
        <end position="315"/>
    </location>
</feature>
<dbReference type="Pfam" id="PF07716">
    <property type="entry name" value="bZIP_2"/>
    <property type="match status" value="1"/>
</dbReference>
<keyword evidence="2" id="KW-0805">Transcription regulation</keyword>
<evidence type="ECO:0000256" key="5">
    <source>
        <dbReference type="ARBA" id="ARBA00023242"/>
    </source>
</evidence>
<dbReference type="RefSeq" id="XP_013761028.1">
    <property type="nucleotide sequence ID" value="XM_013905574.1"/>
</dbReference>
<keyword evidence="4" id="KW-0804">Transcription</keyword>
<dbReference type="InterPro" id="IPR004827">
    <property type="entry name" value="bZIP"/>
</dbReference>
<feature type="region of interest" description="Disordered" evidence="6">
    <location>
        <begin position="246"/>
        <end position="324"/>
    </location>
</feature>
<sequence>MYPPARSAANTRLHNACRSGNHLSHGFAWNTDLLLPAKPPVFLRPSTRTTECYCDPLSTFSFPLDCFSALRTKRIEETPTKSKAFFPNTRLFRLFVHQLISSCRQTLQNTMDLNVATGVGHPDARTATNQDASFAMFKHFLNNPGLELDDLGPLITPPLQPYMPPASVMHAIPPSEMPYMAKSTPTTHFGSFMADEVDQVSENSLFAQLPVPPSVSYDVMHDIYNQANRLDNPTAAAVVPSSMVPQPVPVQSVPPPTSGQQQQSRKRAAPQASTDEPTSKKAKASGNKGRGKASKSKSQSGSGKRDPVKRAEQNRRASKRYREKTKARFAELESQLDALKAENEALKKTDDAEMACRARGMQSWSSALACDPDPAFKGDGSSCMGPTPSSQLTKFIGDDGQVVDPESSEFKNVLINAERQERYDRERASEDAMIQLLKDIDPDPTAPAPRPSASNKSPFEILTASNPLGLSETQIAQMTELRRNHTKAVAAILRRRSALLSSLRALMREHMAHLYQLKAEGQSLADVPAVSVMAGLIHSLRQNFAQETRHMDRIVKAFYKMLNPSQEARWLVDMCNVRYCRFAVLMSVWKAAPKLRVETSDPLEAMINDSLSKAL</sequence>
<dbReference type="PROSITE" id="PS50217">
    <property type="entry name" value="BZIP"/>
    <property type="match status" value="1"/>
</dbReference>
<keyword evidence="3" id="KW-0238">DNA-binding</keyword>
<dbReference type="EMBL" id="GL349440">
    <property type="protein sequence ID" value="KNC55981.1"/>
    <property type="molecule type" value="Genomic_DNA"/>
</dbReference>
<dbReference type="Proteomes" id="UP000054408">
    <property type="component" value="Unassembled WGS sequence"/>
</dbReference>
<dbReference type="PROSITE" id="PS00036">
    <property type="entry name" value="BZIP_BASIC"/>
    <property type="match status" value="1"/>
</dbReference>
<dbReference type="PANTHER" id="PTHR13044">
    <property type="entry name" value="ACTIVATING TRANSCRIPTION FACTOR ATF 4/5"/>
    <property type="match status" value="1"/>
</dbReference>
<evidence type="ECO:0000259" key="7">
    <source>
        <dbReference type="PROSITE" id="PS50217"/>
    </source>
</evidence>
<dbReference type="CDD" id="cd14686">
    <property type="entry name" value="bZIP"/>
    <property type="match status" value="1"/>
</dbReference>
<feature type="compositionally biased region" description="Pro residues" evidence="6">
    <location>
        <begin position="246"/>
        <end position="257"/>
    </location>
</feature>
<proteinExistence type="predicted"/>
<dbReference type="PANTHER" id="PTHR13044:SF14">
    <property type="entry name" value="CRYPTOCEPHAL, ISOFORM A"/>
    <property type="match status" value="1"/>
</dbReference>
<dbReference type="Gene3D" id="1.20.5.170">
    <property type="match status" value="1"/>
</dbReference>
<evidence type="ECO:0000256" key="6">
    <source>
        <dbReference type="SAM" id="MobiDB-lite"/>
    </source>
</evidence>
<evidence type="ECO:0000256" key="3">
    <source>
        <dbReference type="ARBA" id="ARBA00023125"/>
    </source>
</evidence>
<accession>A0A0L0DV60</accession>
<dbReference type="AlphaFoldDB" id="A0A0L0DV60"/>
<dbReference type="GO" id="GO:0005634">
    <property type="term" value="C:nucleus"/>
    <property type="evidence" value="ECO:0007669"/>
    <property type="project" value="UniProtKB-SubCell"/>
</dbReference>
<dbReference type="InterPro" id="IPR046347">
    <property type="entry name" value="bZIP_sf"/>
</dbReference>
<evidence type="ECO:0000313" key="9">
    <source>
        <dbReference type="Proteomes" id="UP000054408"/>
    </source>
</evidence>
<name>A0A0L0DV60_THETB</name>
<dbReference type="GeneID" id="25561707"/>
<protein>
    <recommendedName>
        <fullName evidence="7">BZIP domain-containing protein</fullName>
    </recommendedName>
</protein>
<comment type="subcellular location">
    <subcellularLocation>
        <location evidence="1">Nucleus</location>
    </subcellularLocation>
</comment>
<keyword evidence="5" id="KW-0539">Nucleus</keyword>
<keyword evidence="9" id="KW-1185">Reference proteome</keyword>
<dbReference type="SUPFAM" id="SSF57959">
    <property type="entry name" value="Leucine zipper domain"/>
    <property type="match status" value="1"/>
</dbReference>
<dbReference type="GO" id="GO:0001228">
    <property type="term" value="F:DNA-binding transcription activator activity, RNA polymerase II-specific"/>
    <property type="evidence" value="ECO:0007669"/>
    <property type="project" value="TreeGrafter"/>
</dbReference>
<evidence type="ECO:0000256" key="1">
    <source>
        <dbReference type="ARBA" id="ARBA00004123"/>
    </source>
</evidence>
<reference evidence="8 9" key="1">
    <citation type="submission" date="2010-05" db="EMBL/GenBank/DDBJ databases">
        <title>The Genome Sequence of Thecamonas trahens ATCC 50062.</title>
        <authorList>
            <consortium name="The Broad Institute Genome Sequencing Platform"/>
            <person name="Russ C."/>
            <person name="Cuomo C."/>
            <person name="Shea T."/>
            <person name="Young S.K."/>
            <person name="Zeng Q."/>
            <person name="Koehrsen M."/>
            <person name="Haas B."/>
            <person name="Borodovsky M."/>
            <person name="Guigo R."/>
            <person name="Alvarado L."/>
            <person name="Berlin A."/>
            <person name="Bochicchio J."/>
            <person name="Borenstein D."/>
            <person name="Chapman S."/>
            <person name="Chen Z."/>
            <person name="Freedman E."/>
            <person name="Gellesch M."/>
            <person name="Goldberg J."/>
            <person name="Griggs A."/>
            <person name="Gujja S."/>
            <person name="Heilman E."/>
            <person name="Heiman D."/>
            <person name="Hepburn T."/>
            <person name="Howarth C."/>
            <person name="Jen D."/>
            <person name="Larson L."/>
            <person name="Mehta T."/>
            <person name="Park D."/>
            <person name="Pearson M."/>
            <person name="Roberts A."/>
            <person name="Saif S."/>
            <person name="Shenoy N."/>
            <person name="Sisk P."/>
            <person name="Stolte C."/>
            <person name="Sykes S."/>
            <person name="Thomson T."/>
            <person name="Walk T."/>
            <person name="White J."/>
            <person name="Yandava C."/>
            <person name="Burger G."/>
            <person name="Gray M.W."/>
            <person name="Holland P.W.H."/>
            <person name="King N."/>
            <person name="Lang F.B.F."/>
            <person name="Roger A.J."/>
            <person name="Ruiz-Trillo I."/>
            <person name="Lander E."/>
            <person name="Nusbaum C."/>
        </authorList>
    </citation>
    <scope>NUCLEOTIDE SEQUENCE [LARGE SCALE GENOMIC DNA]</scope>
    <source>
        <strain evidence="8 9">ATCC 50062</strain>
    </source>
</reference>
<feature type="domain" description="BZIP" evidence="7">
    <location>
        <begin position="309"/>
        <end position="348"/>
    </location>
</feature>
<gene>
    <name evidence="8" type="ORF">AMSG_01994</name>
</gene>
<evidence type="ECO:0000313" key="8">
    <source>
        <dbReference type="EMBL" id="KNC55981.1"/>
    </source>
</evidence>